<feature type="region of interest" description="Disordered" evidence="1">
    <location>
        <begin position="23"/>
        <end position="103"/>
    </location>
</feature>
<feature type="compositionally biased region" description="Basic and acidic residues" evidence="1">
    <location>
        <begin position="633"/>
        <end position="647"/>
    </location>
</feature>
<evidence type="ECO:0000313" key="3">
    <source>
        <dbReference type="Proteomes" id="UP000218231"/>
    </source>
</evidence>
<feature type="compositionally biased region" description="Polar residues" evidence="1">
    <location>
        <begin position="1278"/>
        <end position="1291"/>
    </location>
</feature>
<dbReference type="OrthoDB" id="5872626at2759"/>
<dbReference type="EMBL" id="LIAE01010490">
    <property type="protein sequence ID" value="PAV60005.1"/>
    <property type="molecule type" value="Genomic_DNA"/>
</dbReference>
<feature type="compositionally biased region" description="Basic and acidic residues" evidence="1">
    <location>
        <begin position="1296"/>
        <end position="1310"/>
    </location>
</feature>
<accession>A0A2A2JEB7</accession>
<proteinExistence type="predicted"/>
<keyword evidence="3" id="KW-1185">Reference proteome</keyword>
<feature type="compositionally biased region" description="Polar residues" evidence="1">
    <location>
        <begin position="176"/>
        <end position="193"/>
    </location>
</feature>
<feature type="compositionally biased region" description="Polar residues" evidence="1">
    <location>
        <begin position="1460"/>
        <end position="1474"/>
    </location>
</feature>
<protein>
    <submittedName>
        <fullName evidence="2">Uncharacterized protein</fullName>
    </submittedName>
</protein>
<feature type="region of interest" description="Disordered" evidence="1">
    <location>
        <begin position="151"/>
        <end position="254"/>
    </location>
</feature>
<feature type="region of interest" description="Disordered" evidence="1">
    <location>
        <begin position="436"/>
        <end position="468"/>
    </location>
</feature>
<feature type="compositionally biased region" description="Basic and acidic residues" evidence="1">
    <location>
        <begin position="567"/>
        <end position="608"/>
    </location>
</feature>
<feature type="region of interest" description="Disordered" evidence="1">
    <location>
        <begin position="359"/>
        <end position="419"/>
    </location>
</feature>
<feature type="region of interest" description="Disordered" evidence="1">
    <location>
        <begin position="1431"/>
        <end position="1514"/>
    </location>
</feature>
<feature type="region of interest" description="Disordered" evidence="1">
    <location>
        <begin position="815"/>
        <end position="846"/>
    </location>
</feature>
<feature type="compositionally biased region" description="Basic and acidic residues" evidence="1">
    <location>
        <begin position="1192"/>
        <end position="1201"/>
    </location>
</feature>
<feature type="compositionally biased region" description="Basic and acidic residues" evidence="1">
    <location>
        <begin position="366"/>
        <end position="378"/>
    </location>
</feature>
<feature type="compositionally biased region" description="Basic and acidic residues" evidence="1">
    <location>
        <begin position="1157"/>
        <end position="1182"/>
    </location>
</feature>
<feature type="compositionally biased region" description="Basic and acidic residues" evidence="1">
    <location>
        <begin position="1065"/>
        <end position="1082"/>
    </location>
</feature>
<evidence type="ECO:0000256" key="1">
    <source>
        <dbReference type="SAM" id="MobiDB-lite"/>
    </source>
</evidence>
<feature type="compositionally biased region" description="Acidic residues" evidence="1">
    <location>
        <begin position="1478"/>
        <end position="1495"/>
    </location>
</feature>
<feature type="compositionally biased region" description="Basic and acidic residues" evidence="1">
    <location>
        <begin position="1382"/>
        <end position="1398"/>
    </location>
</feature>
<organism evidence="2 3">
    <name type="scientific">Diploscapter pachys</name>
    <dbReference type="NCBI Taxonomy" id="2018661"/>
    <lineage>
        <taxon>Eukaryota</taxon>
        <taxon>Metazoa</taxon>
        <taxon>Ecdysozoa</taxon>
        <taxon>Nematoda</taxon>
        <taxon>Chromadorea</taxon>
        <taxon>Rhabditida</taxon>
        <taxon>Rhabditina</taxon>
        <taxon>Rhabditomorpha</taxon>
        <taxon>Rhabditoidea</taxon>
        <taxon>Rhabditidae</taxon>
        <taxon>Diploscapter</taxon>
    </lineage>
</organism>
<feature type="compositionally biased region" description="Low complexity" evidence="1">
    <location>
        <begin position="1328"/>
        <end position="1344"/>
    </location>
</feature>
<feature type="compositionally biased region" description="Basic residues" evidence="1">
    <location>
        <begin position="609"/>
        <end position="632"/>
    </location>
</feature>
<feature type="compositionally biased region" description="Basic and acidic residues" evidence="1">
    <location>
        <begin position="236"/>
        <end position="254"/>
    </location>
</feature>
<comment type="caution">
    <text evidence="2">The sequence shown here is derived from an EMBL/GenBank/DDBJ whole genome shotgun (WGS) entry which is preliminary data.</text>
</comment>
<feature type="compositionally biased region" description="Low complexity" evidence="1">
    <location>
        <begin position="740"/>
        <end position="751"/>
    </location>
</feature>
<feature type="compositionally biased region" description="Basic residues" evidence="1">
    <location>
        <begin position="1097"/>
        <end position="1106"/>
    </location>
</feature>
<feature type="region of interest" description="Disordered" evidence="1">
    <location>
        <begin position="730"/>
        <end position="751"/>
    </location>
</feature>
<feature type="compositionally biased region" description="Basic and acidic residues" evidence="1">
    <location>
        <begin position="1317"/>
        <end position="1327"/>
    </location>
</feature>
<feature type="compositionally biased region" description="Low complexity" evidence="1">
    <location>
        <begin position="517"/>
        <end position="532"/>
    </location>
</feature>
<feature type="compositionally biased region" description="Basic and acidic residues" evidence="1">
    <location>
        <begin position="1046"/>
        <end position="1056"/>
    </location>
</feature>
<name>A0A2A2JEB7_9BILA</name>
<feature type="region of interest" description="Disordered" evidence="1">
    <location>
        <begin position="1278"/>
        <end position="1413"/>
    </location>
</feature>
<feature type="region of interest" description="Disordered" evidence="1">
    <location>
        <begin position="1015"/>
        <end position="1253"/>
    </location>
</feature>
<gene>
    <name evidence="2" type="ORF">WR25_18051</name>
</gene>
<dbReference type="Proteomes" id="UP000218231">
    <property type="component" value="Unassembled WGS sequence"/>
</dbReference>
<feature type="compositionally biased region" description="Basic and acidic residues" evidence="1">
    <location>
        <begin position="64"/>
        <end position="90"/>
    </location>
</feature>
<feature type="compositionally biased region" description="Polar residues" evidence="1">
    <location>
        <begin position="1124"/>
        <end position="1144"/>
    </location>
</feature>
<evidence type="ECO:0000313" key="2">
    <source>
        <dbReference type="EMBL" id="PAV60005.1"/>
    </source>
</evidence>
<feature type="compositionally biased region" description="Polar residues" evidence="1">
    <location>
        <begin position="1231"/>
        <end position="1251"/>
    </location>
</feature>
<reference evidence="2 3" key="1">
    <citation type="journal article" date="2017" name="Curr. Biol.">
        <title>Genome architecture and evolution of a unichromosomal asexual nematode.</title>
        <authorList>
            <person name="Fradin H."/>
            <person name="Zegar C."/>
            <person name="Gutwein M."/>
            <person name="Lucas J."/>
            <person name="Kovtun M."/>
            <person name="Corcoran D."/>
            <person name="Baugh L.R."/>
            <person name="Kiontke K."/>
            <person name="Gunsalus K."/>
            <person name="Fitch D.H."/>
            <person name="Piano F."/>
        </authorList>
    </citation>
    <scope>NUCLEOTIDE SEQUENCE [LARGE SCALE GENOMIC DNA]</scope>
    <source>
        <strain evidence="2">PF1309</strain>
    </source>
</reference>
<feature type="region of interest" description="Disordered" evidence="1">
    <location>
        <begin position="952"/>
        <end position="980"/>
    </location>
</feature>
<sequence>MSSYLCPICSQSVAAQCLEIGDVSRSSSDNRRSPRRRRTHHDDARAGAGAGAHSTKPSSSGAARRRDARDERISQQTRNRDRERESDGRPRPSSNVAAIPPVGHMVINMKTTITTQGCHNGVIVQSGIQGGGAGASHGTSGWYVPSRIPQVDASSSRQDSRLDRTASPAPLPIQMMPSTSQENIHSGYRSSTPPRMPSPLHRSSSPIYSFKGPDSPPDEFIQPTKVTLNVFNPPQRESRAEDRSPSRDRDWPLAIDRRRDPRDDIVALPPSRYGTPVQSYEIGLRRTRPENADALIDDAVTTTTTVEVFRTTMDDAPDFVALPPPPAPGIDDRPQLLRVHGPSYENWSATRRETLISDRPVAPLKDPSKAVQWKERLVESSQASERSSYPPPYSGERSPFESSVIPPVRPPSSNQQWQLPTVTHYNEREFRELPSTPAITSQPLPSHPAISGSQEDLRRSPYPTSGSALSYHSALRPISSNSNIAYRTPAATTPVPITIQRSPSSQISPQPIPITYHQAQQQQQPRYQQQQPPKRDISPASYATVDQRMVPVERHRYDTVEAEDADDERKSRHRDEPRHTRDDRDRRHQRDRDEEGSDDERRGRDEHRHRSQPPYRYRHPSRRARSANRSRRRAEAREGSRPWDERQRHRSASPARGELRVAVGSDYHGGYDGLHSPARTVSPMLPMSPDPNMLPGQLSASQQEIFALYQTRDALNHVVAQFDKMREDFDDSKMQPNEQDSSSSVDSVISSASARHDISRAEWLEMKQAQPLDFGQILAQLNRSVPASNSVIARGKAPRAQPEDARVGEYDIPVRHQGADDYPSKPPPIPPRRESAMHSKKDHKPRGYNHQYDQIAGPSTSTSMIASNPHSHRHNKLLPMHYRSAENIYDEPQIVRKNGRNNRMHEEGIRLVDRNITPPKPRILDFPEMQRSYSSIVYKPNEGACAIDSASFSRQQQQQQHQPGMSLVSPPAKPSQSGEIPITRIVTAHVTETEPVKMAKIQKIPKYDSSFYKGETKSHDHISKSTSSSINQKIFKTEKPPNPIVRELEEFLKSDNSKSNPAEENSNRGKAEARDNRSEKITNEASNSEPIYEKPRGAKRPPKLQKRASSCDESNLEKIRQEEATSPQEPLRESSSQQDMSMNTFEAIYNRLQRLRGRGDSKHEKHNKEHKEHRNESKDKQKNVMSKQLSLDVEKADKEAPPKPPRSPTIGQLLLQTYVPKKVSSSSSSSGNNPPQVPTPINKSPAQQVSPAPTIVAPQFRVFRHSLSTPDMLQGITISGQNIDPAQSYPPNQFVDELKQSKEERLKEGTEALGRLLKRDNIKRASDRASSSASVASAESTTSSEHSRESSQSRVTLVSKRSKPSTGYPKITAIVPMLPELPEDRELSAGRLQEDREIGISLRDIPEARPSPKSIIVRKSEQPRALEVKIIEHDIGESSSASRRQQRPAGGSSRRPGQATGHSTKLTVRSNSHKLQIDDWEELLQSESQSSEEEIYQVQVKTEQKLSDEEEYTE</sequence>
<feature type="region of interest" description="Disordered" evidence="1">
    <location>
        <begin position="517"/>
        <end position="660"/>
    </location>
</feature>